<organism evidence="2 3">
    <name type="scientific">Echria macrotheca</name>
    <dbReference type="NCBI Taxonomy" id="438768"/>
    <lineage>
        <taxon>Eukaryota</taxon>
        <taxon>Fungi</taxon>
        <taxon>Dikarya</taxon>
        <taxon>Ascomycota</taxon>
        <taxon>Pezizomycotina</taxon>
        <taxon>Sordariomycetes</taxon>
        <taxon>Sordariomycetidae</taxon>
        <taxon>Sordariales</taxon>
        <taxon>Schizotheciaceae</taxon>
        <taxon>Echria</taxon>
    </lineage>
</organism>
<reference evidence="2" key="1">
    <citation type="submission" date="2023-06" db="EMBL/GenBank/DDBJ databases">
        <title>Genome-scale phylogeny and comparative genomics of the fungal order Sordariales.</title>
        <authorList>
            <consortium name="Lawrence Berkeley National Laboratory"/>
            <person name="Hensen N."/>
            <person name="Bonometti L."/>
            <person name="Westerberg I."/>
            <person name="Brannstrom I.O."/>
            <person name="Guillou S."/>
            <person name="Cros-Aarteil S."/>
            <person name="Calhoun S."/>
            <person name="Haridas S."/>
            <person name="Kuo A."/>
            <person name="Mondo S."/>
            <person name="Pangilinan J."/>
            <person name="Riley R."/>
            <person name="Labutti K."/>
            <person name="Andreopoulos B."/>
            <person name="Lipzen A."/>
            <person name="Chen C."/>
            <person name="Yanf M."/>
            <person name="Daum C."/>
            <person name="Ng V."/>
            <person name="Clum A."/>
            <person name="Steindorff A."/>
            <person name="Ohm R."/>
            <person name="Martin F."/>
            <person name="Silar P."/>
            <person name="Natvig D."/>
            <person name="Lalanne C."/>
            <person name="Gautier V."/>
            <person name="Ament-Velasquez S.L."/>
            <person name="Kruys A."/>
            <person name="Hutchinson M.I."/>
            <person name="Powell A.J."/>
            <person name="Barry K."/>
            <person name="Miller A.N."/>
            <person name="Grigoriev I.V."/>
            <person name="Debuchy R."/>
            <person name="Gladieux P."/>
            <person name="Thoren M.H."/>
            <person name="Johannesson H."/>
        </authorList>
    </citation>
    <scope>NUCLEOTIDE SEQUENCE</scope>
    <source>
        <strain evidence="2">PSN4</strain>
    </source>
</reference>
<dbReference type="Proteomes" id="UP001239445">
    <property type="component" value="Unassembled WGS sequence"/>
</dbReference>
<evidence type="ECO:0000313" key="3">
    <source>
        <dbReference type="Proteomes" id="UP001239445"/>
    </source>
</evidence>
<proteinExistence type="predicted"/>
<keyword evidence="3" id="KW-1185">Reference proteome</keyword>
<name>A0AAJ0BKZ2_9PEZI</name>
<evidence type="ECO:0000313" key="2">
    <source>
        <dbReference type="EMBL" id="KAK1760190.1"/>
    </source>
</evidence>
<comment type="caution">
    <text evidence="2">The sequence shown here is derived from an EMBL/GenBank/DDBJ whole genome shotgun (WGS) entry which is preliminary data.</text>
</comment>
<accession>A0AAJ0BKZ2</accession>
<feature type="region of interest" description="Disordered" evidence="1">
    <location>
        <begin position="72"/>
        <end position="96"/>
    </location>
</feature>
<gene>
    <name evidence="2" type="ORF">QBC47DRAFT_2049</name>
</gene>
<dbReference type="EMBL" id="MU839827">
    <property type="protein sequence ID" value="KAK1760190.1"/>
    <property type="molecule type" value="Genomic_DNA"/>
</dbReference>
<evidence type="ECO:0000256" key="1">
    <source>
        <dbReference type="SAM" id="MobiDB-lite"/>
    </source>
</evidence>
<dbReference type="AlphaFoldDB" id="A0AAJ0BKZ2"/>
<feature type="compositionally biased region" description="Low complexity" evidence="1">
    <location>
        <begin position="72"/>
        <end position="82"/>
    </location>
</feature>
<protein>
    <submittedName>
        <fullName evidence="2">Uncharacterized protein</fullName>
    </submittedName>
</protein>
<sequence length="225" mass="24180">MCSRRDGKLDQRPELGLWKLESGWEKEKTRDCERSGGRRIGRSYVGNWDGRQRNWSLWAARELRGGDAGRRAAAAGWPAGPGSSLRRPHPGCGGVAGQRAQTLPTAAARPVVGRRSCKISRPWSNLDTARISRVEAAGAVPAIAVSSISTSARHIFAGAAGRRRALAVMGQCLTLHTAAKIRCIRSRGRVSTALTDKVLVLVPFNTRRGAVLAGLAVRRRGALAC</sequence>